<dbReference type="InterPro" id="IPR036291">
    <property type="entry name" value="NAD(P)-bd_dom_sf"/>
</dbReference>
<evidence type="ECO:0000256" key="3">
    <source>
        <dbReference type="RuleBase" id="RU000363"/>
    </source>
</evidence>
<dbReference type="InterPro" id="IPR002347">
    <property type="entry name" value="SDR_fam"/>
</dbReference>
<dbReference type="PANTHER" id="PTHR43658">
    <property type="entry name" value="SHORT-CHAIN DEHYDROGENASE/REDUCTASE"/>
    <property type="match status" value="1"/>
</dbReference>
<evidence type="ECO:0000256" key="2">
    <source>
        <dbReference type="ARBA" id="ARBA00023002"/>
    </source>
</evidence>
<dbReference type="Proteomes" id="UP000248021">
    <property type="component" value="Unassembled WGS sequence"/>
</dbReference>
<dbReference type="InterPro" id="IPR020904">
    <property type="entry name" value="Sc_DH/Rdtase_CS"/>
</dbReference>
<dbReference type="OrthoDB" id="9795647at2"/>
<dbReference type="FunFam" id="3.40.50.720:FF:000084">
    <property type="entry name" value="Short-chain dehydrogenase reductase"/>
    <property type="match status" value="1"/>
</dbReference>
<dbReference type="EMBL" id="QJJK01000001">
    <property type="protein sequence ID" value="PXW65144.1"/>
    <property type="molecule type" value="Genomic_DNA"/>
</dbReference>
<proteinExistence type="inferred from homology"/>
<dbReference type="PANTHER" id="PTHR43658:SF8">
    <property type="entry name" value="17-BETA-HYDROXYSTEROID DEHYDROGENASE 14-RELATED"/>
    <property type="match status" value="1"/>
</dbReference>
<dbReference type="PRINTS" id="PR00081">
    <property type="entry name" value="GDHRDH"/>
</dbReference>
<dbReference type="PRINTS" id="PR00080">
    <property type="entry name" value="SDRFAMILY"/>
</dbReference>
<name>A0A2V3ULE2_9HYPH</name>
<comment type="similarity">
    <text evidence="1 3">Belongs to the short-chain dehydrogenases/reductases (SDR) family.</text>
</comment>
<reference evidence="4 5" key="1">
    <citation type="submission" date="2018-05" db="EMBL/GenBank/DDBJ databases">
        <title>Genomic Encyclopedia of Type Strains, Phase IV (KMG-IV): sequencing the most valuable type-strain genomes for metagenomic binning, comparative biology and taxonomic classification.</title>
        <authorList>
            <person name="Goeker M."/>
        </authorList>
    </citation>
    <scope>NUCLEOTIDE SEQUENCE [LARGE SCALE GENOMIC DNA]</scope>
    <source>
        <strain evidence="4 5">DSM 6462</strain>
    </source>
</reference>
<gene>
    <name evidence="4" type="ORF">C7450_101907</name>
</gene>
<accession>A0A2V3ULE2</accession>
<dbReference type="SUPFAM" id="SSF51735">
    <property type="entry name" value="NAD(P)-binding Rossmann-fold domains"/>
    <property type="match status" value="1"/>
</dbReference>
<evidence type="ECO:0000256" key="1">
    <source>
        <dbReference type="ARBA" id="ARBA00006484"/>
    </source>
</evidence>
<dbReference type="Gene3D" id="3.40.50.720">
    <property type="entry name" value="NAD(P)-binding Rossmann-like Domain"/>
    <property type="match status" value="1"/>
</dbReference>
<dbReference type="GO" id="GO:0016491">
    <property type="term" value="F:oxidoreductase activity"/>
    <property type="evidence" value="ECO:0007669"/>
    <property type="project" value="UniProtKB-KW"/>
</dbReference>
<dbReference type="PROSITE" id="PS00061">
    <property type="entry name" value="ADH_SHORT"/>
    <property type="match status" value="1"/>
</dbReference>
<comment type="caution">
    <text evidence="4">The sequence shown here is derived from an EMBL/GenBank/DDBJ whole genome shotgun (WGS) entry which is preliminary data.</text>
</comment>
<dbReference type="RefSeq" id="WP_110373130.1">
    <property type="nucleotide sequence ID" value="NZ_CAKNFM010000006.1"/>
</dbReference>
<sequence>MDVKDRVCVVTGGSSGLGQGTIEALLAGGARVANLDLREPHRAPDDERELFLAVDVSDEQAVATAIAAVVARFGAVHVCVNCAGIVKGAPVVGDDGIFPMALFRRTIDVNLTGTFQVLAHCARHMARNAPGPDGERGVIVNTASIAAVDASSSAAYAASKGGVVSLTLTVARDLARLGIRINAICPGFMDTEMFGGLPADWTAALVAKTVFPKRLGHADEFGQLVCHLIENRFMNASIIRFDAGARV</sequence>
<organism evidence="4 5">
    <name type="scientific">Chelatococcus asaccharovorans</name>
    <dbReference type="NCBI Taxonomy" id="28210"/>
    <lineage>
        <taxon>Bacteria</taxon>
        <taxon>Pseudomonadati</taxon>
        <taxon>Pseudomonadota</taxon>
        <taxon>Alphaproteobacteria</taxon>
        <taxon>Hyphomicrobiales</taxon>
        <taxon>Chelatococcaceae</taxon>
        <taxon>Chelatococcus</taxon>
    </lineage>
</organism>
<evidence type="ECO:0000313" key="5">
    <source>
        <dbReference type="Proteomes" id="UP000248021"/>
    </source>
</evidence>
<keyword evidence="5" id="KW-1185">Reference proteome</keyword>
<dbReference type="Pfam" id="PF00106">
    <property type="entry name" value="adh_short"/>
    <property type="match status" value="1"/>
</dbReference>
<evidence type="ECO:0000313" key="4">
    <source>
        <dbReference type="EMBL" id="PXW65144.1"/>
    </source>
</evidence>
<dbReference type="AlphaFoldDB" id="A0A2V3ULE2"/>
<protein>
    <submittedName>
        <fullName evidence="4">NAD(P)-dependent dehydrogenase (Short-subunit alcohol dehydrogenase family)</fullName>
    </submittedName>
</protein>
<keyword evidence="2" id="KW-0560">Oxidoreductase</keyword>